<proteinExistence type="predicted"/>
<keyword evidence="4" id="KW-0597">Phosphoprotein</keyword>
<evidence type="ECO:0000256" key="7">
    <source>
        <dbReference type="ARBA" id="ARBA00022683"/>
    </source>
</evidence>
<evidence type="ECO:0000256" key="8">
    <source>
        <dbReference type="ARBA" id="ARBA00022777"/>
    </source>
</evidence>
<dbReference type="OrthoDB" id="9799827at2"/>
<dbReference type="Pfam" id="PF03610">
    <property type="entry name" value="EIIA-man"/>
    <property type="match status" value="1"/>
</dbReference>
<dbReference type="CDD" id="cd00006">
    <property type="entry name" value="PTS_IIA_man"/>
    <property type="match status" value="1"/>
</dbReference>
<dbReference type="PANTHER" id="PTHR33799:SF1">
    <property type="entry name" value="PTS SYSTEM MANNOSE-SPECIFIC EIIAB COMPONENT-RELATED"/>
    <property type="match status" value="1"/>
</dbReference>
<dbReference type="EMBL" id="UFWZ01000001">
    <property type="protein sequence ID" value="SUY45626.1"/>
    <property type="molecule type" value="Genomic_DNA"/>
</dbReference>
<keyword evidence="3" id="KW-0963">Cytoplasm</keyword>
<evidence type="ECO:0000259" key="9">
    <source>
        <dbReference type="PROSITE" id="PS51096"/>
    </source>
</evidence>
<reference evidence="10 11" key="1">
    <citation type="submission" date="2018-06" db="EMBL/GenBank/DDBJ databases">
        <authorList>
            <consortium name="Pathogen Informatics"/>
            <person name="Doyle S."/>
        </authorList>
    </citation>
    <scope>NUCLEOTIDE SEQUENCE [LARGE SCALE GENOMIC DNA]</scope>
    <source>
        <strain evidence="10 11">NCTC9836</strain>
    </source>
</reference>
<feature type="domain" description="PTS EIIA type-4" evidence="9">
    <location>
        <begin position="1"/>
        <end position="124"/>
    </location>
</feature>
<keyword evidence="8" id="KW-0418">Kinase</keyword>
<keyword evidence="6" id="KW-0808">Transferase</keyword>
<dbReference type="PROSITE" id="PS51096">
    <property type="entry name" value="PTS_EIIA_TYPE_4"/>
    <property type="match status" value="1"/>
</dbReference>
<dbReference type="InterPro" id="IPR036662">
    <property type="entry name" value="PTS_EIIA_man-typ_sf"/>
</dbReference>
<dbReference type="Proteomes" id="UP000254664">
    <property type="component" value="Unassembled WGS sequence"/>
</dbReference>
<dbReference type="GO" id="GO:0016020">
    <property type="term" value="C:membrane"/>
    <property type="evidence" value="ECO:0007669"/>
    <property type="project" value="InterPro"/>
</dbReference>
<dbReference type="InterPro" id="IPR051471">
    <property type="entry name" value="Bacterial_PTS_sugar_comp"/>
</dbReference>
<evidence type="ECO:0000313" key="11">
    <source>
        <dbReference type="Proteomes" id="UP000254664"/>
    </source>
</evidence>
<dbReference type="NCBIfam" id="TIGR00824">
    <property type="entry name" value="EIIA-man"/>
    <property type="match status" value="1"/>
</dbReference>
<dbReference type="RefSeq" id="WP_115640211.1">
    <property type="nucleotide sequence ID" value="NZ_UFWZ01000001.1"/>
</dbReference>
<dbReference type="SUPFAM" id="SSF53062">
    <property type="entry name" value="PTS system fructose IIA component-like"/>
    <property type="match status" value="1"/>
</dbReference>
<evidence type="ECO:0000256" key="4">
    <source>
        <dbReference type="ARBA" id="ARBA00022553"/>
    </source>
</evidence>
<evidence type="ECO:0000256" key="6">
    <source>
        <dbReference type="ARBA" id="ARBA00022679"/>
    </source>
</evidence>
<dbReference type="GO" id="GO:0005737">
    <property type="term" value="C:cytoplasm"/>
    <property type="evidence" value="ECO:0007669"/>
    <property type="project" value="UniProtKB-SubCell"/>
</dbReference>
<dbReference type="InterPro" id="IPR013789">
    <property type="entry name" value="PTS_EIIA_man"/>
</dbReference>
<dbReference type="AlphaFoldDB" id="A0A381J448"/>
<gene>
    <name evidence="10" type="primary">manX_1</name>
    <name evidence="10" type="ORF">NCTC9836_00371</name>
</gene>
<keyword evidence="7" id="KW-0598">Phosphotransferase system</keyword>
<dbReference type="InterPro" id="IPR033887">
    <property type="entry name" value="PTS_IIA_man"/>
</dbReference>
<name>A0A381J448_9CLOT</name>
<dbReference type="PANTHER" id="PTHR33799">
    <property type="entry name" value="PTS PERMEASE-RELATED-RELATED"/>
    <property type="match status" value="1"/>
</dbReference>
<dbReference type="Gene3D" id="3.40.50.510">
    <property type="entry name" value="Phosphotransferase system, mannose-type IIA component"/>
    <property type="match status" value="1"/>
</dbReference>
<keyword evidence="2" id="KW-0813">Transport</keyword>
<dbReference type="InterPro" id="IPR004701">
    <property type="entry name" value="PTS_EIIA_man-typ"/>
</dbReference>
<comment type="subcellular location">
    <subcellularLocation>
        <location evidence="1">Cytoplasm</location>
    </subcellularLocation>
</comment>
<dbReference type="GO" id="GO:0016301">
    <property type="term" value="F:kinase activity"/>
    <property type="evidence" value="ECO:0007669"/>
    <property type="project" value="UniProtKB-KW"/>
</dbReference>
<evidence type="ECO:0000256" key="5">
    <source>
        <dbReference type="ARBA" id="ARBA00022597"/>
    </source>
</evidence>
<dbReference type="GO" id="GO:0009401">
    <property type="term" value="P:phosphoenolpyruvate-dependent sugar phosphotransferase system"/>
    <property type="evidence" value="ECO:0007669"/>
    <property type="project" value="UniProtKB-KW"/>
</dbReference>
<evidence type="ECO:0000256" key="2">
    <source>
        <dbReference type="ARBA" id="ARBA00022448"/>
    </source>
</evidence>
<evidence type="ECO:0000256" key="3">
    <source>
        <dbReference type="ARBA" id="ARBA00022490"/>
    </source>
</evidence>
<organism evidence="10 11">
    <name type="scientific">Clostridium putrefaciens</name>
    <dbReference type="NCBI Taxonomy" id="99675"/>
    <lineage>
        <taxon>Bacteria</taxon>
        <taxon>Bacillati</taxon>
        <taxon>Bacillota</taxon>
        <taxon>Clostridia</taxon>
        <taxon>Eubacteriales</taxon>
        <taxon>Clostridiaceae</taxon>
        <taxon>Clostridium</taxon>
    </lineage>
</organism>
<evidence type="ECO:0000313" key="10">
    <source>
        <dbReference type="EMBL" id="SUY45626.1"/>
    </source>
</evidence>
<sequence length="139" mass="15400">MVGVIIGSHGRLSEEILRTSEMIFGKQENIQTVTFETGEGSEDLVRKYEVALGKLNKVEGILFLVDLFGGSPFNVATSIAINEENMDILTGVNLPMLLEVCGMRESLTLDEIVFNAEESGKLGIKKFEKCIRENTEEEL</sequence>
<evidence type="ECO:0000256" key="1">
    <source>
        <dbReference type="ARBA" id="ARBA00004496"/>
    </source>
</evidence>
<accession>A0A381J448</accession>
<keyword evidence="11" id="KW-1185">Reference proteome</keyword>
<keyword evidence="5" id="KW-0762">Sugar transport</keyword>
<dbReference type="GO" id="GO:0016773">
    <property type="term" value="F:phosphotransferase activity, alcohol group as acceptor"/>
    <property type="evidence" value="ECO:0007669"/>
    <property type="project" value="InterPro"/>
</dbReference>
<protein>
    <submittedName>
        <fullName evidence="10">PTS system, mannose/fructose/sorbose family, IIA component</fullName>
    </submittedName>
</protein>